<dbReference type="PANTHER" id="PTHR12271:SF40">
    <property type="entry name" value="POLY(A) RNA POLYMERASE GLD2"/>
    <property type="match status" value="1"/>
</dbReference>
<keyword evidence="4" id="KW-0808">Transferase</keyword>
<evidence type="ECO:0000256" key="5">
    <source>
        <dbReference type="ARBA" id="ARBA00022723"/>
    </source>
</evidence>
<reference evidence="9" key="1">
    <citation type="journal article" date="2023" name="Mol. Phylogenet. Evol.">
        <title>Genome-scale phylogeny and comparative genomics of the fungal order Sordariales.</title>
        <authorList>
            <person name="Hensen N."/>
            <person name="Bonometti L."/>
            <person name="Westerberg I."/>
            <person name="Brannstrom I.O."/>
            <person name="Guillou S."/>
            <person name="Cros-Aarteil S."/>
            <person name="Calhoun S."/>
            <person name="Haridas S."/>
            <person name="Kuo A."/>
            <person name="Mondo S."/>
            <person name="Pangilinan J."/>
            <person name="Riley R."/>
            <person name="LaButti K."/>
            <person name="Andreopoulos B."/>
            <person name="Lipzen A."/>
            <person name="Chen C."/>
            <person name="Yan M."/>
            <person name="Daum C."/>
            <person name="Ng V."/>
            <person name="Clum A."/>
            <person name="Steindorff A."/>
            <person name="Ohm R.A."/>
            <person name="Martin F."/>
            <person name="Silar P."/>
            <person name="Natvig D.O."/>
            <person name="Lalanne C."/>
            <person name="Gautier V."/>
            <person name="Ament-Velasquez S.L."/>
            <person name="Kruys A."/>
            <person name="Hutchinson M.I."/>
            <person name="Powell A.J."/>
            <person name="Barry K."/>
            <person name="Miller A.N."/>
            <person name="Grigoriev I.V."/>
            <person name="Debuchy R."/>
            <person name="Gladieux P."/>
            <person name="Hiltunen Thoren M."/>
            <person name="Johannesson H."/>
        </authorList>
    </citation>
    <scope>NUCLEOTIDE SEQUENCE</scope>
    <source>
        <strain evidence="9">CBS 955.72</strain>
    </source>
</reference>
<dbReference type="Gene3D" id="3.30.460.10">
    <property type="entry name" value="Beta Polymerase, domain 2"/>
    <property type="match status" value="1"/>
</dbReference>
<feature type="compositionally biased region" description="Basic and acidic residues" evidence="7">
    <location>
        <begin position="390"/>
        <end position="403"/>
    </location>
</feature>
<sequence length="1092" mass="123185">MMEGSQEQGDALEDRLRNMILHHSDMEVTPESQGIAPFGDQPLEIPPPFPSRGMDATQFVQPFGALDQAPAGSKTPRKRMNQAQRRQMSAQLSIPIDTRPQKSQSARAYVSPPAFPHHQYSHGNQHRAQRPHSATFRPASQGNAMPNAPPTGIPYPPHGRHHPSLSYHGPMSSPGEHFDWQQSQPPTPFNATSPRSSRHSNAPPYNNARLYHLRPEELKAQTDLLEGLCNTVIAGAEIETADIIEKESFRAKIEEVAQFAITQYEREVNGMHNFPPASVQLKCFGSLSSGFATKAADMDLGLISPLSLIQPDAPGSAIPRLVEKAFLDMGLGARLLTRTRVPIIKVCEEPPQVLRLDLLDERAKWERGLTDDGDEDEAHEEAEANPIDDVQPHDYRQHAHDHQPSPGLARDGCKPEQKFRSLRQSEKKNLSSYCGAAKGLLRKLGGRDLTNSNVVDFKKDDFQFLNEFSLAFVEGLADDKLRDRLLRYKSLNRYDLTVQPNNRTLLGVHTQVEGEMMAIIWESREVHEKDDVQEQQAQHWVRAWKLLGDKPTYGLDPMGYAKELQIAVDQLKRIPSIQVMLLSQNQHESAAVYHSRAIRLMQELGCHDTPSKDNKVLHVIIRHYTQGITVEQIRREVEEFANSRPQDILTLRTVARRHKSLQLAQEFERGLEKGLYPEKYNTHIKAYISSLRSPMARPSPSDPHFDVVVPLSPEAAQAISEIRLLGDPSKLSPNQPRDPYRDRLEFPKSGVGVQCDINFSAHLALQNTLLLRCYSHCDPRVRPLVLFVKHWAKTRRINSPYRGTLSSYGYVLMMLHYLVNIAQPFVCPNLQLLVSHQPEPNLTPEQIEETVVCKGRDIQFWRDEAEIQRLARENALNQNRDSIGHLLRGFFEYYAQNNQMSTVQCRGFDWGRDVLSLRTHGGLVPKQDKGWTGAKTTIEVKSIPAAPGLATSTEHEASHIPNNVGGQQPSPGPGSFATDQPSSPPSATAVAGSQAQIASQTTREFKEVRHRYLFAIEDPFEHDHNVARTVTHNGIVSIRDEFRRAWRLIKNAGKGAQQEELLQDVAQAEEWHEREQFSQLLDELHGREVLNY</sequence>
<name>A0AAJ0HJC5_9PEZI</name>
<dbReference type="Gene3D" id="1.10.1410.10">
    <property type="match status" value="1"/>
</dbReference>
<evidence type="ECO:0000256" key="1">
    <source>
        <dbReference type="ARBA" id="ARBA00001936"/>
    </source>
</evidence>
<feature type="compositionally biased region" description="Polar residues" evidence="7">
    <location>
        <begin position="81"/>
        <end position="92"/>
    </location>
</feature>
<evidence type="ECO:0000313" key="9">
    <source>
        <dbReference type="EMBL" id="KAK3353490.1"/>
    </source>
</evidence>
<evidence type="ECO:0000256" key="4">
    <source>
        <dbReference type="ARBA" id="ARBA00022679"/>
    </source>
</evidence>
<comment type="similarity">
    <text evidence="3">Belongs to the DNA polymerase type-B-like family.</text>
</comment>
<organism evidence="9 10">
    <name type="scientific">Lasiosphaeria hispida</name>
    <dbReference type="NCBI Taxonomy" id="260671"/>
    <lineage>
        <taxon>Eukaryota</taxon>
        <taxon>Fungi</taxon>
        <taxon>Dikarya</taxon>
        <taxon>Ascomycota</taxon>
        <taxon>Pezizomycotina</taxon>
        <taxon>Sordariomycetes</taxon>
        <taxon>Sordariomycetidae</taxon>
        <taxon>Sordariales</taxon>
        <taxon>Lasiosphaeriaceae</taxon>
        <taxon>Lasiosphaeria</taxon>
    </lineage>
</organism>
<keyword evidence="6" id="KW-0460">Magnesium</keyword>
<dbReference type="GO" id="GO:0050265">
    <property type="term" value="F:RNA uridylyltransferase activity"/>
    <property type="evidence" value="ECO:0007669"/>
    <property type="project" value="TreeGrafter"/>
</dbReference>
<dbReference type="EMBL" id="JAUIQD010000004">
    <property type="protein sequence ID" value="KAK3353490.1"/>
    <property type="molecule type" value="Genomic_DNA"/>
</dbReference>
<evidence type="ECO:0000256" key="2">
    <source>
        <dbReference type="ARBA" id="ARBA00001946"/>
    </source>
</evidence>
<dbReference type="InterPro" id="IPR002058">
    <property type="entry name" value="PAP_assoc"/>
</dbReference>
<keyword evidence="5" id="KW-0479">Metal-binding</keyword>
<dbReference type="AlphaFoldDB" id="A0AAJ0HJC5"/>
<protein>
    <recommendedName>
        <fullName evidence="8">PAP-associated domain-containing protein</fullName>
    </recommendedName>
</protein>
<gene>
    <name evidence="9" type="ORF">B0T25DRAFT_212988</name>
</gene>
<evidence type="ECO:0000313" key="10">
    <source>
        <dbReference type="Proteomes" id="UP001275084"/>
    </source>
</evidence>
<dbReference type="Proteomes" id="UP001275084">
    <property type="component" value="Unassembled WGS sequence"/>
</dbReference>
<comment type="cofactor">
    <cofactor evidence="1">
        <name>Mn(2+)</name>
        <dbReference type="ChEBI" id="CHEBI:29035"/>
    </cofactor>
</comment>
<comment type="caution">
    <text evidence="9">The sequence shown here is derived from an EMBL/GenBank/DDBJ whole genome shotgun (WGS) entry which is preliminary data.</text>
</comment>
<keyword evidence="10" id="KW-1185">Reference proteome</keyword>
<feature type="region of interest" description="Disordered" evidence="7">
    <location>
        <begin position="386"/>
        <end position="417"/>
    </location>
</feature>
<evidence type="ECO:0000259" key="8">
    <source>
        <dbReference type="Pfam" id="PF03828"/>
    </source>
</evidence>
<feature type="compositionally biased region" description="Polar residues" evidence="7">
    <location>
        <begin position="180"/>
        <end position="204"/>
    </location>
</feature>
<feature type="region of interest" description="Disordered" evidence="7">
    <location>
        <begin position="945"/>
        <end position="998"/>
    </location>
</feature>
<dbReference type="GO" id="GO:0046872">
    <property type="term" value="F:metal ion binding"/>
    <property type="evidence" value="ECO:0007669"/>
    <property type="project" value="UniProtKB-KW"/>
</dbReference>
<dbReference type="Pfam" id="PF03828">
    <property type="entry name" value="PAP_assoc"/>
    <property type="match status" value="1"/>
</dbReference>
<comment type="cofactor">
    <cofactor evidence="2">
        <name>Mg(2+)</name>
        <dbReference type="ChEBI" id="CHEBI:18420"/>
    </cofactor>
</comment>
<feature type="region of interest" description="Disordered" evidence="7">
    <location>
        <begin position="30"/>
        <end position="207"/>
    </location>
</feature>
<feature type="compositionally biased region" description="Pro residues" evidence="7">
    <location>
        <begin position="147"/>
        <end position="157"/>
    </location>
</feature>
<evidence type="ECO:0000256" key="6">
    <source>
        <dbReference type="ARBA" id="ARBA00022842"/>
    </source>
</evidence>
<accession>A0AAJ0HJC5</accession>
<evidence type="ECO:0000256" key="3">
    <source>
        <dbReference type="ARBA" id="ARBA00008593"/>
    </source>
</evidence>
<dbReference type="InterPro" id="IPR043519">
    <property type="entry name" value="NT_sf"/>
</dbReference>
<dbReference type="SUPFAM" id="SSF81301">
    <property type="entry name" value="Nucleotidyltransferase"/>
    <property type="match status" value="2"/>
</dbReference>
<dbReference type="SUPFAM" id="SSF81631">
    <property type="entry name" value="PAP/OAS1 substrate-binding domain"/>
    <property type="match status" value="1"/>
</dbReference>
<dbReference type="GO" id="GO:0031123">
    <property type="term" value="P:RNA 3'-end processing"/>
    <property type="evidence" value="ECO:0007669"/>
    <property type="project" value="TreeGrafter"/>
</dbReference>
<evidence type="ECO:0000256" key="7">
    <source>
        <dbReference type="SAM" id="MobiDB-lite"/>
    </source>
</evidence>
<reference evidence="9" key="2">
    <citation type="submission" date="2023-06" db="EMBL/GenBank/DDBJ databases">
        <authorList>
            <consortium name="Lawrence Berkeley National Laboratory"/>
            <person name="Haridas S."/>
            <person name="Hensen N."/>
            <person name="Bonometti L."/>
            <person name="Westerberg I."/>
            <person name="Brannstrom I.O."/>
            <person name="Guillou S."/>
            <person name="Cros-Aarteil S."/>
            <person name="Calhoun S."/>
            <person name="Kuo A."/>
            <person name="Mondo S."/>
            <person name="Pangilinan J."/>
            <person name="Riley R."/>
            <person name="Labutti K."/>
            <person name="Andreopoulos B."/>
            <person name="Lipzen A."/>
            <person name="Chen C."/>
            <person name="Yanf M."/>
            <person name="Daum C."/>
            <person name="Ng V."/>
            <person name="Clum A."/>
            <person name="Steindorff A."/>
            <person name="Ohm R."/>
            <person name="Martin F."/>
            <person name="Silar P."/>
            <person name="Natvig D."/>
            <person name="Lalanne C."/>
            <person name="Gautier V."/>
            <person name="Ament-Velasquez S.L."/>
            <person name="Kruys A."/>
            <person name="Hutchinson M.I."/>
            <person name="Powell A.J."/>
            <person name="Barry K."/>
            <person name="Miller A.N."/>
            <person name="Grigoriev I.V."/>
            <person name="Debuchy R."/>
            <person name="Gladieux P."/>
            <person name="Thoren M.H."/>
            <person name="Johannesson H."/>
        </authorList>
    </citation>
    <scope>NUCLEOTIDE SEQUENCE</scope>
    <source>
        <strain evidence="9">CBS 955.72</strain>
    </source>
</reference>
<proteinExistence type="inferred from homology"/>
<dbReference type="PANTHER" id="PTHR12271">
    <property type="entry name" value="POLY A POLYMERASE CID PAP -RELATED"/>
    <property type="match status" value="1"/>
</dbReference>
<feature type="domain" description="PAP-associated" evidence="8">
    <location>
        <begin position="882"/>
        <end position="933"/>
    </location>
</feature>
<feature type="compositionally biased region" description="Low complexity" evidence="7">
    <location>
        <begin position="965"/>
        <end position="975"/>
    </location>
</feature>